<reference evidence="2" key="1">
    <citation type="submission" date="2018-04" db="EMBL/GenBank/DDBJ databases">
        <title>Genomes of the Obligate Erwinia dacicola and Facultative Enterobacter sp. OLF Endosymbionts of the Olive Fruit fly, Bactrocera oleae.</title>
        <authorList>
            <person name="Estes A.M."/>
            <person name="Hearn D.J."/>
            <person name="Agarwal S."/>
            <person name="Pierson E.A."/>
            <person name="Dunning-Hotopp J.C."/>
        </authorList>
    </citation>
    <scope>NUCLEOTIDE SEQUENCE [LARGE SCALE GENOMIC DNA]</scope>
    <source>
        <strain evidence="2">Oroville</strain>
    </source>
</reference>
<dbReference type="RefSeq" id="WP_162475750.1">
    <property type="nucleotide sequence ID" value="NZ_LJAM02000937.1"/>
</dbReference>
<feature type="domain" description="Tn3 transposase DDE" evidence="1">
    <location>
        <begin position="2"/>
        <end position="97"/>
    </location>
</feature>
<accession>A0A328TD76</accession>
<dbReference type="GO" id="GO:0004803">
    <property type="term" value="F:transposase activity"/>
    <property type="evidence" value="ECO:0007669"/>
    <property type="project" value="InterPro"/>
</dbReference>
<dbReference type="EMBL" id="LJAM02000937">
    <property type="protein sequence ID" value="RAP67232.1"/>
    <property type="molecule type" value="Genomic_DNA"/>
</dbReference>
<dbReference type="GO" id="GO:0006313">
    <property type="term" value="P:DNA transposition"/>
    <property type="evidence" value="ECO:0007669"/>
    <property type="project" value="InterPro"/>
</dbReference>
<evidence type="ECO:0000313" key="2">
    <source>
        <dbReference type="EMBL" id="RAP67232.1"/>
    </source>
</evidence>
<dbReference type="Pfam" id="PF01526">
    <property type="entry name" value="DDE_Tnp_Tn3"/>
    <property type="match status" value="1"/>
</dbReference>
<evidence type="ECO:0000313" key="3">
    <source>
        <dbReference type="Proteomes" id="UP000244334"/>
    </source>
</evidence>
<gene>
    <name evidence="2" type="ORF">ACZ87_03989</name>
</gene>
<feature type="non-terminal residue" evidence="2">
    <location>
        <position position="1"/>
    </location>
</feature>
<comment type="caution">
    <text evidence="2">The sequence shown here is derived from an EMBL/GenBank/DDBJ whole genome shotgun (WGS) entry which is preliminary data.</text>
</comment>
<dbReference type="AlphaFoldDB" id="A0A328TD76"/>
<proteinExistence type="predicted"/>
<evidence type="ECO:0000259" key="1">
    <source>
        <dbReference type="Pfam" id="PF01526"/>
    </source>
</evidence>
<protein>
    <submittedName>
        <fullName evidence="2">Tn3 transposase DDE domain protein</fullName>
    </submittedName>
</protein>
<name>A0A328TD76_9GAMM</name>
<dbReference type="Proteomes" id="UP000244334">
    <property type="component" value="Unassembled WGS sequence"/>
</dbReference>
<keyword evidence="3" id="KW-1185">Reference proteome</keyword>
<sequence length="127" mass="14548">TLRQFVQQALNRGEAYYQLRRAIASVNGNQFRGGDDYQIDQWNDCARLIANCVIYYNSAILSGLVDKFEKENNKKAIDVLANLSPVAWRHILLGGNYSFEDQIAITSLDRLLEEVDPLNDEDDTEYE</sequence>
<organism evidence="2 3">
    <name type="scientific">Candidatus Erwinia dacicola</name>
    <dbReference type="NCBI Taxonomy" id="252393"/>
    <lineage>
        <taxon>Bacteria</taxon>
        <taxon>Pseudomonadati</taxon>
        <taxon>Pseudomonadota</taxon>
        <taxon>Gammaproteobacteria</taxon>
        <taxon>Enterobacterales</taxon>
        <taxon>Erwiniaceae</taxon>
        <taxon>Erwinia</taxon>
    </lineage>
</organism>
<dbReference type="InterPro" id="IPR002513">
    <property type="entry name" value="Tn3_Tnp_DDE_dom"/>
</dbReference>